<sequence length="137" mass="15530">MRMCFFSFLLSLCHRSCGTRSKEVEWKASLSMHHPDLHGPLSRIFFPVASRKRVCLASVCIIITAVFQSFMSAPPVHPVCRADVSLDRVCTFGLGLPRCFHTRRSYKVIFEYFSILVCLSGLLRMACLISLSFPHSL</sequence>
<organism evidence="3 4">
    <name type="scientific">Aspergillus fijiensis CBS 313.89</name>
    <dbReference type="NCBI Taxonomy" id="1448319"/>
    <lineage>
        <taxon>Eukaryota</taxon>
        <taxon>Fungi</taxon>
        <taxon>Dikarya</taxon>
        <taxon>Ascomycota</taxon>
        <taxon>Pezizomycotina</taxon>
        <taxon>Eurotiomycetes</taxon>
        <taxon>Eurotiomycetidae</taxon>
        <taxon>Eurotiales</taxon>
        <taxon>Aspergillaceae</taxon>
        <taxon>Aspergillus</taxon>
    </lineage>
</organism>
<keyword evidence="1" id="KW-1133">Transmembrane helix</keyword>
<dbReference type="OrthoDB" id="10372054at2759"/>
<name>A0A8G1VTC5_9EURO</name>
<evidence type="ECO:0000256" key="1">
    <source>
        <dbReference type="SAM" id="Phobius"/>
    </source>
</evidence>
<keyword evidence="4" id="KW-1185">Reference proteome</keyword>
<dbReference type="VEuPathDB" id="FungiDB:BO72DRAFT_296874"/>
<dbReference type="Proteomes" id="UP000249789">
    <property type="component" value="Unassembled WGS sequence"/>
</dbReference>
<reference evidence="3 4" key="1">
    <citation type="submission" date="2018-02" db="EMBL/GenBank/DDBJ databases">
        <title>The genomes of Aspergillus section Nigri reveals drivers in fungal speciation.</title>
        <authorList>
            <consortium name="DOE Joint Genome Institute"/>
            <person name="Vesth T.C."/>
            <person name="Nybo J."/>
            <person name="Theobald S."/>
            <person name="Brandl J."/>
            <person name="Frisvad J.C."/>
            <person name="Nielsen K.F."/>
            <person name="Lyhne E.K."/>
            <person name="Kogle M.E."/>
            <person name="Kuo A."/>
            <person name="Riley R."/>
            <person name="Clum A."/>
            <person name="Nolan M."/>
            <person name="Lipzen A."/>
            <person name="Salamov A."/>
            <person name="Henrissat B."/>
            <person name="Wiebenga A."/>
            <person name="De vries R.P."/>
            <person name="Grigoriev I.V."/>
            <person name="Mortensen U.H."/>
            <person name="Andersen M.R."/>
            <person name="Baker S.E."/>
        </authorList>
    </citation>
    <scope>NUCLEOTIDE SEQUENCE [LARGE SCALE GENOMIC DNA]</scope>
    <source>
        <strain evidence="3 4">CBS 313.89</strain>
    </source>
</reference>
<evidence type="ECO:0000313" key="3">
    <source>
        <dbReference type="EMBL" id="RAK71942.1"/>
    </source>
</evidence>
<proteinExistence type="predicted"/>
<keyword evidence="1" id="KW-0812">Transmembrane</keyword>
<gene>
    <name evidence="3" type="ORF">BO72DRAFT_296874</name>
</gene>
<feature type="chain" id="PRO_5034183028" description="Secreted protein" evidence="2">
    <location>
        <begin position="19"/>
        <end position="137"/>
    </location>
</feature>
<keyword evidence="1" id="KW-0472">Membrane</keyword>
<evidence type="ECO:0000313" key="4">
    <source>
        <dbReference type="Proteomes" id="UP000249789"/>
    </source>
</evidence>
<evidence type="ECO:0008006" key="5">
    <source>
        <dbReference type="Google" id="ProtNLM"/>
    </source>
</evidence>
<keyword evidence="2" id="KW-0732">Signal</keyword>
<dbReference type="RefSeq" id="XP_040795954.1">
    <property type="nucleotide sequence ID" value="XM_040940412.1"/>
</dbReference>
<evidence type="ECO:0000256" key="2">
    <source>
        <dbReference type="SAM" id="SignalP"/>
    </source>
</evidence>
<dbReference type="GeneID" id="63857745"/>
<protein>
    <recommendedName>
        <fullName evidence="5">Secreted protein</fullName>
    </recommendedName>
</protein>
<dbReference type="AlphaFoldDB" id="A0A8G1VTC5"/>
<feature type="signal peptide" evidence="2">
    <location>
        <begin position="1"/>
        <end position="18"/>
    </location>
</feature>
<dbReference type="EMBL" id="KZ824706">
    <property type="protein sequence ID" value="RAK71942.1"/>
    <property type="molecule type" value="Genomic_DNA"/>
</dbReference>
<feature type="transmembrane region" description="Helical" evidence="1">
    <location>
        <begin position="112"/>
        <end position="133"/>
    </location>
</feature>
<accession>A0A8G1VTC5</accession>